<proteinExistence type="predicted"/>
<name>A0A383RA87_PAEAL</name>
<dbReference type="Proteomes" id="UP000304148">
    <property type="component" value="Chromosome"/>
</dbReference>
<gene>
    <name evidence="3" type="ORF">PBLR_12447</name>
</gene>
<dbReference type="InterPro" id="IPR025295">
    <property type="entry name" value="eCIS_core_dom"/>
</dbReference>
<reference evidence="4" key="1">
    <citation type="submission" date="2018-08" db="EMBL/GenBank/DDBJ databases">
        <authorList>
            <person name="Chevrot R."/>
        </authorList>
    </citation>
    <scope>NUCLEOTIDE SEQUENCE [LARGE SCALE GENOMIC DNA]</scope>
</reference>
<evidence type="ECO:0000256" key="1">
    <source>
        <dbReference type="SAM" id="MobiDB-lite"/>
    </source>
</evidence>
<dbReference type="Pfam" id="PF13699">
    <property type="entry name" value="eCIS_core"/>
    <property type="match status" value="1"/>
</dbReference>
<protein>
    <recommendedName>
        <fullName evidence="2">eCIS core domain-containing protein</fullName>
    </recommendedName>
</protein>
<feature type="region of interest" description="Disordered" evidence="1">
    <location>
        <begin position="400"/>
        <end position="505"/>
    </location>
</feature>
<dbReference type="RefSeq" id="WP_197734719.1">
    <property type="nucleotide sequence ID" value="NZ_LS992241.1"/>
</dbReference>
<sequence>MSDQTRVYAKTPPAKSTQLEANKGLLQRSATRTEKPSAIPPIVHEVLKSPGQPLEASTRAFMEPRFGHDFSRVRVHTDARAAESAREVNASAYTMGNDLVFDTGMYAPHTARGKSLLAHELTHVVQTNRHPGPFGESIAPENHSSEKEADLAARGISFGVSANPGGVMQRKVTVLEKAAQIEMAEQSDVIPSECYEQLKKELWDPKFIEGVLAGAAKDIWDSFKAPIELANQELTSLFHLGFGGYYKAKLQNFMKIKSLMNALYEFVKVVVKDPDFLVAIAHDLRKELGIMTKKWCAKDFMSTSSYSKGKIVGTILVEILLLFFGPAKLAKAAKGTRLGKVILETMEKIPFLKKLLEARNLSVTRREALNLSEKSAMIAEKEAEHLVLTSEKEASHAVPELEKYSGTHGPPSPSKTGEPPLTSKMSEPQVKKPSTPAPDGQEHFPSETLAPANRESISKVDVTQSQASPTVKQNEADIKQPMSSVKQSEGHVSKGTGEASKKFSEMSAEEQLAIAKHYAQRAPIEIPENANMKAKSMNAGYEQITYTWNDGTHKYEVRWHTRTPGAPIDQGNTWVIQRKVPGNGGQQPQTFYKIGENEWVEGYKWFNAIDARKAGTATPEQVRILDQGHWKE</sequence>
<accession>A0A383RA87</accession>
<evidence type="ECO:0000313" key="3">
    <source>
        <dbReference type="EMBL" id="SYX84025.1"/>
    </source>
</evidence>
<evidence type="ECO:0000313" key="4">
    <source>
        <dbReference type="Proteomes" id="UP000304148"/>
    </source>
</evidence>
<feature type="domain" description="eCIS core" evidence="2">
    <location>
        <begin position="53"/>
        <end position="130"/>
    </location>
</feature>
<dbReference type="AlphaFoldDB" id="A0A383RA87"/>
<feature type="compositionally biased region" description="Polar residues" evidence="1">
    <location>
        <begin position="461"/>
        <end position="473"/>
    </location>
</feature>
<dbReference type="EMBL" id="LS992241">
    <property type="protein sequence ID" value="SYX84025.1"/>
    <property type="molecule type" value="Genomic_DNA"/>
</dbReference>
<evidence type="ECO:0000259" key="2">
    <source>
        <dbReference type="Pfam" id="PF13699"/>
    </source>
</evidence>
<organism evidence="3 4">
    <name type="scientific">Paenibacillus alvei</name>
    <name type="common">Bacillus alvei</name>
    <dbReference type="NCBI Taxonomy" id="44250"/>
    <lineage>
        <taxon>Bacteria</taxon>
        <taxon>Bacillati</taxon>
        <taxon>Bacillota</taxon>
        <taxon>Bacilli</taxon>
        <taxon>Bacillales</taxon>
        <taxon>Paenibacillaceae</taxon>
        <taxon>Paenibacillus</taxon>
    </lineage>
</organism>